<dbReference type="Gene3D" id="3.40.630.10">
    <property type="entry name" value="Zn peptidases"/>
    <property type="match status" value="1"/>
</dbReference>
<dbReference type="GO" id="GO:0046872">
    <property type="term" value="F:metal ion binding"/>
    <property type="evidence" value="ECO:0007669"/>
    <property type="project" value="UniProtKB-KW"/>
</dbReference>
<evidence type="ECO:0000259" key="8">
    <source>
        <dbReference type="Pfam" id="PF07687"/>
    </source>
</evidence>
<dbReference type="Pfam" id="PF07687">
    <property type="entry name" value="M20_dimer"/>
    <property type="match status" value="1"/>
</dbReference>
<keyword evidence="5 9" id="KW-0378">Hydrolase</keyword>
<keyword evidence="7" id="KW-0862">Zinc</keyword>
<proteinExistence type="inferred from homology"/>
<sequence length="412" mass="43735">MQGKPSMHHELAATVMARCDELAAISAERHGLTRPAYTPALRAAHTLVTGWMRSAGMTVYEDAAGNLVGSYPANRSAARTLIIGSHLDTVRDAGRYDGTLGVLVAIAAIEALQRQELRMAYGIDVVAFADEEGLRFGHSFTGSLALTGRLTPEVLQINDADGVSLAEALHAFGGDPEMLAQDARRADDLVGYLEIHIEQGPLLEAQDLPLGVVSAIAGASHCQLTFSGTAGHAGTVPMELRHDALAGAAQFALAVETIARTTPDLVATVGELTPHPGASNVIAGQATLSLDVRHQDDDMRAQALHELQSRAAAIAQSRGLHLTWEDRQQWATVRMSPHFREQLRQAVQAVGYTPIELPSGAGHDAGILAEFTQAGMLFVRCQGGISHHPSEAVAVEDVAAALKVVEQFLMQV</sequence>
<dbReference type="PIRSF" id="PIRSF001235">
    <property type="entry name" value="Amidase_carbamoylase"/>
    <property type="match status" value="1"/>
</dbReference>
<feature type="binding site" evidence="7">
    <location>
        <position position="97"/>
    </location>
    <ligand>
        <name>Zn(2+)</name>
        <dbReference type="ChEBI" id="CHEBI:29105"/>
        <label>1</label>
    </ligand>
</feature>
<keyword evidence="6" id="KW-0464">Manganese</keyword>
<evidence type="ECO:0000256" key="7">
    <source>
        <dbReference type="PIRSR" id="PIRSR001235-1"/>
    </source>
</evidence>
<gene>
    <name evidence="9" type="ORF">EI684_01005</name>
</gene>
<keyword evidence="4 7" id="KW-0479">Metal-binding</keyword>
<dbReference type="NCBIfam" id="NF006775">
    <property type="entry name" value="PRK09290.2-5"/>
    <property type="match status" value="1"/>
</dbReference>
<feature type="binding site" evidence="7">
    <location>
        <position position="97"/>
    </location>
    <ligand>
        <name>Zn(2+)</name>
        <dbReference type="ChEBI" id="CHEBI:29105"/>
        <label>2</label>
    </ligand>
</feature>
<dbReference type="GO" id="GO:0016813">
    <property type="term" value="F:hydrolase activity, acting on carbon-nitrogen (but not peptide) bonds, in linear amidines"/>
    <property type="evidence" value="ECO:0007669"/>
    <property type="project" value="InterPro"/>
</dbReference>
<dbReference type="CDD" id="cd03884">
    <property type="entry name" value="M20_bAS"/>
    <property type="match status" value="1"/>
</dbReference>
<evidence type="ECO:0000313" key="9">
    <source>
        <dbReference type="EMBL" id="RRR77843.1"/>
    </source>
</evidence>
<feature type="binding site" evidence="7">
    <location>
        <position position="387"/>
    </location>
    <ligand>
        <name>Zn(2+)</name>
        <dbReference type="ChEBI" id="CHEBI:29105"/>
        <label>2</label>
    </ligand>
</feature>
<evidence type="ECO:0000256" key="4">
    <source>
        <dbReference type="ARBA" id="ARBA00022723"/>
    </source>
</evidence>
<dbReference type="InterPro" id="IPR036264">
    <property type="entry name" value="Bact_exopeptidase_dim_dom"/>
</dbReference>
<dbReference type="Pfam" id="PF01546">
    <property type="entry name" value="Peptidase_M20"/>
    <property type="match status" value="1"/>
</dbReference>
<comment type="cofactor">
    <cofactor evidence="7">
        <name>Zn(2+)</name>
        <dbReference type="ChEBI" id="CHEBI:29105"/>
    </cofactor>
    <text evidence="7">Binds 2 Zn(2+) ions per subunit.</text>
</comment>
<comment type="similarity">
    <text evidence="2">Belongs to the peptidase M20 family.</text>
</comment>
<comment type="cofactor">
    <cofactor evidence="1">
        <name>Mn(2+)</name>
        <dbReference type="ChEBI" id="CHEBI:29035"/>
    </cofactor>
</comment>
<feature type="binding site" evidence="7">
    <location>
        <position position="196"/>
    </location>
    <ligand>
        <name>Zn(2+)</name>
        <dbReference type="ChEBI" id="CHEBI:29105"/>
        <label>1</label>
    </ligand>
</feature>
<reference evidence="9 10" key="1">
    <citation type="submission" date="2018-12" db="EMBL/GenBank/DDBJ databases">
        <title>Genome Sequence of Candidatus Viridilinea halotolerans isolated from saline sulfide-rich spring.</title>
        <authorList>
            <person name="Grouzdev D.S."/>
            <person name="Burganskaya E.I."/>
            <person name="Krutkina M.S."/>
            <person name="Sukhacheva M.V."/>
            <person name="Gorlenko V.M."/>
        </authorList>
    </citation>
    <scope>NUCLEOTIDE SEQUENCE [LARGE SCALE GENOMIC DNA]</scope>
    <source>
        <strain evidence="9">Chok-6</strain>
    </source>
</reference>
<feature type="binding site" evidence="7">
    <location>
        <position position="132"/>
    </location>
    <ligand>
        <name>Zn(2+)</name>
        <dbReference type="ChEBI" id="CHEBI:29105"/>
        <label>2</label>
    </ligand>
</feature>
<dbReference type="SUPFAM" id="SSF55031">
    <property type="entry name" value="Bacterial exopeptidase dimerisation domain"/>
    <property type="match status" value="1"/>
</dbReference>
<dbReference type="NCBIfam" id="TIGR01879">
    <property type="entry name" value="hydantase"/>
    <property type="match status" value="1"/>
</dbReference>
<dbReference type="NCBIfam" id="NF006771">
    <property type="entry name" value="PRK09290.1-5"/>
    <property type="match status" value="1"/>
</dbReference>
<dbReference type="InterPro" id="IPR010158">
    <property type="entry name" value="Amidase_Cbmase"/>
</dbReference>
<feature type="domain" description="Peptidase M20 dimerisation" evidence="8">
    <location>
        <begin position="218"/>
        <end position="314"/>
    </location>
</feature>
<dbReference type="Proteomes" id="UP000280307">
    <property type="component" value="Unassembled WGS sequence"/>
</dbReference>
<dbReference type="InterPro" id="IPR011650">
    <property type="entry name" value="Peptidase_M20_dimer"/>
</dbReference>
<dbReference type="PANTHER" id="PTHR32494:SF19">
    <property type="entry name" value="ALLANTOATE DEIMINASE-RELATED"/>
    <property type="match status" value="1"/>
</dbReference>
<evidence type="ECO:0000256" key="6">
    <source>
        <dbReference type="ARBA" id="ARBA00023211"/>
    </source>
</evidence>
<evidence type="ECO:0000313" key="10">
    <source>
        <dbReference type="Proteomes" id="UP000280307"/>
    </source>
</evidence>
<evidence type="ECO:0000256" key="2">
    <source>
        <dbReference type="ARBA" id="ARBA00006153"/>
    </source>
</evidence>
<dbReference type="PANTHER" id="PTHR32494">
    <property type="entry name" value="ALLANTOATE DEIMINASE-RELATED"/>
    <property type="match status" value="1"/>
</dbReference>
<organism evidence="9 10">
    <name type="scientific">Candidatus Viridilinea halotolerans</name>
    <dbReference type="NCBI Taxonomy" id="2491704"/>
    <lineage>
        <taxon>Bacteria</taxon>
        <taxon>Bacillati</taxon>
        <taxon>Chloroflexota</taxon>
        <taxon>Chloroflexia</taxon>
        <taxon>Chloroflexales</taxon>
        <taxon>Chloroflexineae</taxon>
        <taxon>Oscillochloridaceae</taxon>
        <taxon>Candidatus Viridilinea</taxon>
    </lineage>
</organism>
<dbReference type="Gene3D" id="3.30.70.360">
    <property type="match status" value="1"/>
</dbReference>
<evidence type="ECO:0000256" key="1">
    <source>
        <dbReference type="ARBA" id="ARBA00001936"/>
    </source>
</evidence>
<dbReference type="InterPro" id="IPR002933">
    <property type="entry name" value="Peptidase_M20"/>
</dbReference>
<dbReference type="AlphaFoldDB" id="A0A426UB74"/>
<protein>
    <submittedName>
        <fullName evidence="9">Allantoate amidohydrolase</fullName>
    </submittedName>
</protein>
<name>A0A426UB74_9CHLR</name>
<comment type="subunit">
    <text evidence="3">Homodimer.</text>
</comment>
<accession>A0A426UB74</accession>
<dbReference type="SUPFAM" id="SSF53187">
    <property type="entry name" value="Zn-dependent exopeptidases"/>
    <property type="match status" value="1"/>
</dbReference>
<evidence type="ECO:0000256" key="5">
    <source>
        <dbReference type="ARBA" id="ARBA00022801"/>
    </source>
</evidence>
<comment type="caution">
    <text evidence="9">The sequence shown here is derived from an EMBL/GenBank/DDBJ whole genome shotgun (WGS) entry which is preliminary data.</text>
</comment>
<dbReference type="EMBL" id="RSAS01000044">
    <property type="protein sequence ID" value="RRR77843.1"/>
    <property type="molecule type" value="Genomic_DNA"/>
</dbReference>
<evidence type="ECO:0000256" key="3">
    <source>
        <dbReference type="ARBA" id="ARBA00011738"/>
    </source>
</evidence>
<feature type="binding site" evidence="7">
    <location>
        <position position="86"/>
    </location>
    <ligand>
        <name>Zn(2+)</name>
        <dbReference type="ChEBI" id="CHEBI:29105"/>
        <label>1</label>
    </ligand>
</feature>